<name>A0A7R9F4W4_9NEOP</name>
<proteinExistence type="predicted"/>
<dbReference type="EMBL" id="OD568437">
    <property type="protein sequence ID" value="CAD7446970.1"/>
    <property type="molecule type" value="Genomic_DNA"/>
</dbReference>
<evidence type="ECO:0000313" key="2">
    <source>
        <dbReference type="EMBL" id="CAD7446970.1"/>
    </source>
</evidence>
<reference evidence="2" key="1">
    <citation type="submission" date="2020-11" db="EMBL/GenBank/DDBJ databases">
        <authorList>
            <person name="Tran Van P."/>
        </authorList>
    </citation>
    <scope>NUCLEOTIDE SEQUENCE</scope>
</reference>
<feature type="compositionally biased region" description="Basic residues" evidence="1">
    <location>
        <begin position="83"/>
        <end position="92"/>
    </location>
</feature>
<accession>A0A7R9F4W4</accession>
<sequence length="989" mass="112418">MDFRNFIKATKDFSETPVTRKTTLSSPDRDSNLDLPIHGCLAQHETSATPDRDSNLDLPVIGSLVYCENSALDHAATEETREKRHLHHNRGRRIYEKDVNDESGEQDEPQQPINPFDEIRPGRELYEYSSSPRRSRVPSHELHQRDSRRFFKWTRPSNITILPGRVIQRVIQFGGRMYSHANDLASLVTQIHSKQEVVFKPWTKVYSLTSGYLGQLGSTLDGERNMIPWAPGVPAMNWQISVKVSGGMSVVSEETAVVAPPLPPLPPPAPEISLHDTVILILQSAATFRRNIVTVLGYVLNNRQVRLSSELHLALQQIYTSFRLRQIRVYEILPILMQMSVQTPEQQCLTLLTSMIKVSPNHIQSSIQLAIQSLNNYRLSLNTIFRPGGGPLVVNFLEGIDATIVNLIVKPPNFGRNIEMFVPQNVSVGYLFGCIIEALSQGSLQLTQPLIGVLLLHIQTYKFTAEAEEGMLYLSDLFFQGREELNFVLNQLEKQSLKNPHDLINTIVWKLGQQHNIDTNIRDIIDTILDVLTKKPEEALYDEFHRYLQFASIRDINYSILFKVISPGDFPPGVIYARDVLLKSIVTEEININQILTGFVPHDYTDPRDLLLAILDRIRKRAVLPAYLVNPVSDLYVHFKLKMISFNLVQKHPRGYLDILLIFESLKSPSLPENVRRLAQQILELLGSEDIDWVNVLRQFPFVEYSRPRHLFVSVVRHLTLTDLVQSRTLIGFINEFLKLLDSNGEPLECPVAQCPSQLPVIYITPPITTTTTTTPPPPVTTTVSPELRNIDRWVILQALGPQSMDDPNLKPLIELFFSNRLMDLIVPSLDVSMYRTSGELLKAILEIVLQSRQLEQQTLAVIQYWLGRVNLNGYGASEVKYNVPNVTLVVNVNMNTVLQALDLIRIENEGNIMAYSDFVEFISKQFNNVEYLQSFQFQHLKTRGEFLVNLLKHIQSFNIEQKYKTAINILSSYVTFTGPGALPIDVTS</sequence>
<feature type="region of interest" description="Disordered" evidence="1">
    <location>
        <begin position="76"/>
        <end position="123"/>
    </location>
</feature>
<gene>
    <name evidence="2" type="ORF">TBIB3V08_LOCUS9289</name>
</gene>
<organism evidence="2">
    <name type="scientific">Timema bartmani</name>
    <dbReference type="NCBI Taxonomy" id="61472"/>
    <lineage>
        <taxon>Eukaryota</taxon>
        <taxon>Metazoa</taxon>
        <taxon>Ecdysozoa</taxon>
        <taxon>Arthropoda</taxon>
        <taxon>Hexapoda</taxon>
        <taxon>Insecta</taxon>
        <taxon>Pterygota</taxon>
        <taxon>Neoptera</taxon>
        <taxon>Polyneoptera</taxon>
        <taxon>Phasmatodea</taxon>
        <taxon>Timematodea</taxon>
        <taxon>Timematoidea</taxon>
        <taxon>Timematidae</taxon>
        <taxon>Timema</taxon>
    </lineage>
</organism>
<protein>
    <submittedName>
        <fullName evidence="2">Uncharacterized protein</fullName>
    </submittedName>
</protein>
<evidence type="ECO:0000256" key="1">
    <source>
        <dbReference type="SAM" id="MobiDB-lite"/>
    </source>
</evidence>
<dbReference type="AlphaFoldDB" id="A0A7R9F4W4"/>